<accession>A0A9I9D1B1</accession>
<organism evidence="2">
    <name type="scientific">Cucumis melo</name>
    <name type="common">Muskmelon</name>
    <dbReference type="NCBI Taxonomy" id="3656"/>
    <lineage>
        <taxon>Eukaryota</taxon>
        <taxon>Viridiplantae</taxon>
        <taxon>Streptophyta</taxon>
        <taxon>Embryophyta</taxon>
        <taxon>Tracheophyta</taxon>
        <taxon>Spermatophyta</taxon>
        <taxon>Magnoliopsida</taxon>
        <taxon>eudicotyledons</taxon>
        <taxon>Gunneridae</taxon>
        <taxon>Pentapetalae</taxon>
        <taxon>rosids</taxon>
        <taxon>fabids</taxon>
        <taxon>Cucurbitales</taxon>
        <taxon>Cucurbitaceae</taxon>
        <taxon>Benincaseae</taxon>
        <taxon>Cucumis</taxon>
    </lineage>
</organism>
<name>A0A9I9D1B1_CUCME</name>
<feature type="compositionally biased region" description="Basic and acidic residues" evidence="1">
    <location>
        <begin position="89"/>
        <end position="101"/>
    </location>
</feature>
<reference evidence="2" key="1">
    <citation type="submission" date="2023-03" db="UniProtKB">
        <authorList>
            <consortium name="EnsemblPlants"/>
        </authorList>
    </citation>
    <scope>IDENTIFICATION</scope>
</reference>
<proteinExistence type="predicted"/>
<dbReference type="Gramene" id="MELO3C011579.2.1">
    <property type="protein sequence ID" value="MELO3C011579.2.1"/>
    <property type="gene ID" value="MELO3C011579.2"/>
</dbReference>
<dbReference type="EnsemblPlants" id="MELO3C011579.2.1">
    <property type="protein sequence ID" value="MELO3C011579.2.1"/>
    <property type="gene ID" value="MELO3C011579.2"/>
</dbReference>
<feature type="region of interest" description="Disordered" evidence="1">
    <location>
        <begin position="87"/>
        <end position="110"/>
    </location>
</feature>
<evidence type="ECO:0000256" key="1">
    <source>
        <dbReference type="SAM" id="MobiDB-lite"/>
    </source>
</evidence>
<dbReference type="AlphaFoldDB" id="A0A9I9D1B1"/>
<protein>
    <submittedName>
        <fullName evidence="2">Uncharacterized protein</fullName>
    </submittedName>
</protein>
<evidence type="ECO:0000313" key="2">
    <source>
        <dbReference type="EnsemblPlants" id="MELO3C011579.2.1"/>
    </source>
</evidence>
<sequence>MLRKRMDGETSFVRMRDRDGGWVRGDVTTAGALWTNTDWSRHNPLASDSDVATQRRWLTKKGAARNVATWANDERRTKVTMAALTDGGRLSRGDLNGEKRGKGGGSRVISKKKMRVGGLRLR</sequence>